<dbReference type="Gene3D" id="3.40.50.150">
    <property type="entry name" value="Vaccinia Virus protein VP39"/>
    <property type="match status" value="1"/>
</dbReference>
<keyword evidence="2" id="KW-0732">Signal</keyword>
<proteinExistence type="predicted"/>
<dbReference type="InterPro" id="IPR002885">
    <property type="entry name" value="PPR_rpt"/>
</dbReference>
<feature type="chain" id="PRO_5043271548" evidence="2">
    <location>
        <begin position="25"/>
        <end position="1156"/>
    </location>
</feature>
<reference evidence="3" key="1">
    <citation type="submission" date="2022-10" db="EMBL/GenBank/DDBJ databases">
        <authorList>
            <person name="Chen Y."/>
            <person name="Dougan E. K."/>
            <person name="Chan C."/>
            <person name="Rhodes N."/>
            <person name="Thang M."/>
        </authorList>
    </citation>
    <scope>NUCLEOTIDE SEQUENCE</scope>
</reference>
<dbReference type="CDD" id="cd02440">
    <property type="entry name" value="AdoMet_MTases"/>
    <property type="match status" value="1"/>
</dbReference>
<dbReference type="Pfam" id="PF01535">
    <property type="entry name" value="PPR"/>
    <property type="match status" value="1"/>
</dbReference>
<dbReference type="SUPFAM" id="SSF53335">
    <property type="entry name" value="S-adenosyl-L-methionine-dependent methyltransferases"/>
    <property type="match status" value="1"/>
</dbReference>
<evidence type="ECO:0000256" key="2">
    <source>
        <dbReference type="SAM" id="SignalP"/>
    </source>
</evidence>
<name>A0A9P1DPP1_9DINO</name>
<accession>A0A9P1DPP1</accession>
<feature type="non-terminal residue" evidence="3">
    <location>
        <position position="1"/>
    </location>
</feature>
<dbReference type="InterPro" id="IPR029063">
    <property type="entry name" value="SAM-dependent_MTases_sf"/>
</dbReference>
<gene>
    <name evidence="3" type="ORF">C1SCF055_LOCUS38266</name>
</gene>
<evidence type="ECO:0000313" key="5">
    <source>
        <dbReference type="Proteomes" id="UP001152797"/>
    </source>
</evidence>
<dbReference type="AlphaFoldDB" id="A0A9P1DPP1"/>
<reference evidence="4 5" key="2">
    <citation type="submission" date="2024-05" db="EMBL/GenBank/DDBJ databases">
        <authorList>
            <person name="Chen Y."/>
            <person name="Shah S."/>
            <person name="Dougan E. K."/>
            <person name="Thang M."/>
            <person name="Chan C."/>
        </authorList>
    </citation>
    <scope>NUCLEOTIDE SEQUENCE [LARGE SCALE GENOMIC DNA]</scope>
</reference>
<evidence type="ECO:0000313" key="3">
    <source>
        <dbReference type="EMBL" id="CAI4013276.1"/>
    </source>
</evidence>
<dbReference type="OrthoDB" id="426009at2759"/>
<dbReference type="EMBL" id="CAMXCT020005780">
    <property type="protein sequence ID" value="CAL1166651.1"/>
    <property type="molecule type" value="Genomic_DNA"/>
</dbReference>
<keyword evidence="5" id="KW-1185">Reference proteome</keyword>
<dbReference type="Gene3D" id="1.25.40.10">
    <property type="entry name" value="Tetratricopeptide repeat domain"/>
    <property type="match status" value="3"/>
</dbReference>
<sequence>MVLTAVNLLAFVSLLAGLAHLEVGDLPGWRSGGTFLDLGSGSGRAAVAWALLQPTNRAIGVEIRPSLHQTALQAVGRLPPSVQRRLQLHLGDLFDFPLEGADVILVNSTGFDITLMARIGRCLAGAGLGCRLVLLSQPLPNDAKQGWKMLFQAPYRMTWGNATCYVFQKISEAVPAKNALTSALKSPGANIHEVLKRAEAAELQLNAIHLNAAMGVLEKRHRWQEVCHTAQRMSNVNIRRDVISCNVLLKVGENWQQTLEGLRSTEPTEATEATVVALALPVPSWPQVMHFLWHLSSLRLELTIPCFNAALPRSWGASLEVLQSMRRRQLLPDEVSFCKMACQAREGNWSFALHHLSKFATLRLMPDVVSCSSSMACLEAKWESALLQRQVQWNHYCYNSMMKGMPRWDLVLWLFVEMVLGTVLPDSVSYTLLVSSLGRAGQWQQVLHVFNRSEFPRAIVAHNTVMHAFVESSLWTLALSVYDQLQRRSLQSDHITYSIVLRAQRRWEMALWQLNQELCSMGWMVSCNPMLSVCGSGSLWSLALGLVGQLHRSHMKLNVIGERQMRLCLRRQWRMALSWEAAATAAWELALMTIGDMETQALEVDGVNLNEALNACEKGSAWSFVVALYARLRTAGACSHETISACLCAHRNRWRNALFELQSLPELRLPPQSIVLNAAVDALGRRWRSALQLLSASRTQRVAVEMFFYGSLLTIVSNGQPSKMLPLMESMRRSPDLDAVAVHAGLQGLLAARRLLEAQEWQQRMQQLGLRSQRGAAISTGGATGKAVKLCIQRRATMATPMPSAILYSALGNPKNGFPGYCASTSPDWSGTQSSQWPGRHPEVYTPFRQGQLRAERLADRRHRGLAAGKQVKAGEAICTGQPPLSLLQYSDSRSLCEVCAHCRRFCGSLGSALRRTLAAGHAGDLEDYVEDPTMIAQLEQGVWHVRDRRPCDFCDAVFCSEECFEAGQREGWHRVLCSDLTPEQRNVWKCFQQYSTKYHEQFAAAAQVIAEIISLVEYHGVQLYEAMAYFSRFMKMSWLNMQSVPSMSMCQAGPLTGKLGALAQGKREKRQQVMLASLELLVAILWEERWSELLSLDYYSNLVGQFSLSNVWVQMEHPLNQTLQEHLLDATFRHQYGGLLRACQEAAQKVKVAAQ</sequence>
<dbReference type="Proteomes" id="UP001152797">
    <property type="component" value="Unassembled WGS sequence"/>
</dbReference>
<dbReference type="EMBL" id="CAMXCT030005780">
    <property type="protein sequence ID" value="CAL4800588.1"/>
    <property type="molecule type" value="Genomic_DNA"/>
</dbReference>
<dbReference type="PANTHER" id="PTHR47447:SF17">
    <property type="entry name" value="OS12G0638900 PROTEIN"/>
    <property type="match status" value="1"/>
</dbReference>
<dbReference type="EMBL" id="CAMXCT010005780">
    <property type="protein sequence ID" value="CAI4013276.1"/>
    <property type="molecule type" value="Genomic_DNA"/>
</dbReference>
<dbReference type="InterPro" id="IPR011990">
    <property type="entry name" value="TPR-like_helical_dom_sf"/>
</dbReference>
<comment type="caution">
    <text evidence="3">The sequence shown here is derived from an EMBL/GenBank/DDBJ whole genome shotgun (WGS) entry which is preliminary data.</text>
</comment>
<dbReference type="PANTHER" id="PTHR47447">
    <property type="entry name" value="OS03G0856100 PROTEIN"/>
    <property type="match status" value="1"/>
</dbReference>
<organism evidence="3">
    <name type="scientific">Cladocopium goreaui</name>
    <dbReference type="NCBI Taxonomy" id="2562237"/>
    <lineage>
        <taxon>Eukaryota</taxon>
        <taxon>Sar</taxon>
        <taxon>Alveolata</taxon>
        <taxon>Dinophyceae</taxon>
        <taxon>Suessiales</taxon>
        <taxon>Symbiodiniaceae</taxon>
        <taxon>Cladocopium</taxon>
    </lineage>
</organism>
<evidence type="ECO:0000256" key="1">
    <source>
        <dbReference type="ARBA" id="ARBA00022737"/>
    </source>
</evidence>
<evidence type="ECO:0000313" key="4">
    <source>
        <dbReference type="EMBL" id="CAL4800588.1"/>
    </source>
</evidence>
<feature type="signal peptide" evidence="2">
    <location>
        <begin position="1"/>
        <end position="24"/>
    </location>
</feature>
<protein>
    <submittedName>
        <fullName evidence="4">Histone-lysine N-methyltransferase ATXR2</fullName>
    </submittedName>
</protein>
<keyword evidence="1" id="KW-0677">Repeat</keyword>